<accession>A0A9Q0KW03</accession>
<keyword evidence="2" id="KW-1185">Reference proteome</keyword>
<organism evidence="1 2">
    <name type="scientific">Protea cynaroides</name>
    <dbReference type="NCBI Taxonomy" id="273540"/>
    <lineage>
        <taxon>Eukaryota</taxon>
        <taxon>Viridiplantae</taxon>
        <taxon>Streptophyta</taxon>
        <taxon>Embryophyta</taxon>
        <taxon>Tracheophyta</taxon>
        <taxon>Spermatophyta</taxon>
        <taxon>Magnoliopsida</taxon>
        <taxon>Proteales</taxon>
        <taxon>Proteaceae</taxon>
        <taxon>Protea</taxon>
    </lineage>
</organism>
<comment type="caution">
    <text evidence="1">The sequence shown here is derived from an EMBL/GenBank/DDBJ whole genome shotgun (WGS) entry which is preliminary data.</text>
</comment>
<evidence type="ECO:0000313" key="1">
    <source>
        <dbReference type="EMBL" id="KAJ4977259.1"/>
    </source>
</evidence>
<dbReference type="Proteomes" id="UP001141806">
    <property type="component" value="Unassembled WGS sequence"/>
</dbReference>
<sequence>MLDTKSHPFTRCRQCCDSKNLLKSAQLLGGFEELLGVALEIMELFPDLALAGNDKGITALHLLPESPLSFRSGTVYSACLKLKPTMNTLKDIKSNYHIASLPWVHGVIDAKQKHKNALEVVKQLVARENKHSRLNYYVNHGEDPHHSSTYDLQWNKLKVLSGQNSNLDPLLQATKCGITEVIQVILEEFPDAIEVRQDWKEHIPYSCGVPSRNSF</sequence>
<reference evidence="1" key="1">
    <citation type="journal article" date="2023" name="Plant J.">
        <title>The genome of the king protea, Protea cynaroides.</title>
        <authorList>
            <person name="Chang J."/>
            <person name="Duong T.A."/>
            <person name="Schoeman C."/>
            <person name="Ma X."/>
            <person name="Roodt D."/>
            <person name="Barker N."/>
            <person name="Li Z."/>
            <person name="Van de Peer Y."/>
            <person name="Mizrachi E."/>
        </authorList>
    </citation>
    <scope>NUCLEOTIDE SEQUENCE</scope>
    <source>
        <tissue evidence="1">Young leaves</tissue>
    </source>
</reference>
<dbReference type="AlphaFoldDB" id="A0A9Q0KW03"/>
<evidence type="ECO:0000313" key="2">
    <source>
        <dbReference type="Proteomes" id="UP001141806"/>
    </source>
</evidence>
<gene>
    <name evidence="1" type="ORF">NE237_002365</name>
</gene>
<protein>
    <submittedName>
        <fullName evidence="1">Uncharacterized protein</fullName>
    </submittedName>
</protein>
<proteinExistence type="predicted"/>
<dbReference type="OrthoDB" id="1923662at2759"/>
<dbReference type="EMBL" id="JAMYWD010000003">
    <property type="protein sequence ID" value="KAJ4977259.1"/>
    <property type="molecule type" value="Genomic_DNA"/>
</dbReference>
<name>A0A9Q0KW03_9MAGN</name>